<comment type="caution">
    <text evidence="1">The sequence shown here is derived from an EMBL/GenBank/DDBJ whole genome shotgun (WGS) entry which is preliminary data.</text>
</comment>
<organism evidence="1 2">
    <name type="scientific">Shewanella mangrovi</name>
    <dbReference type="NCBI Taxonomy" id="1515746"/>
    <lineage>
        <taxon>Bacteria</taxon>
        <taxon>Pseudomonadati</taxon>
        <taxon>Pseudomonadota</taxon>
        <taxon>Gammaproteobacteria</taxon>
        <taxon>Alteromonadales</taxon>
        <taxon>Shewanellaceae</taxon>
        <taxon>Shewanella</taxon>
    </lineage>
</organism>
<proteinExistence type="predicted"/>
<accession>A0A094JIX3</accession>
<dbReference type="eggNOG" id="ENOG5032R28">
    <property type="taxonomic scope" value="Bacteria"/>
</dbReference>
<dbReference type="EMBL" id="JPEO01000003">
    <property type="protein sequence ID" value="KFZ38004.1"/>
    <property type="molecule type" value="Genomic_DNA"/>
</dbReference>
<reference evidence="1 2" key="1">
    <citation type="submission" date="2014-06" db="EMBL/GenBank/DDBJ databases">
        <title>Shewanella sp. YQH10.</title>
        <authorList>
            <person name="Liu Y."/>
            <person name="Zeng R."/>
        </authorList>
    </citation>
    <scope>NUCLEOTIDE SEQUENCE [LARGE SCALE GENOMIC DNA]</scope>
    <source>
        <strain evidence="1 2">YQH10</strain>
    </source>
</reference>
<name>A0A094JIX3_9GAMM</name>
<dbReference type="AlphaFoldDB" id="A0A094JIX3"/>
<dbReference type="Proteomes" id="UP000029264">
    <property type="component" value="Unassembled WGS sequence"/>
</dbReference>
<evidence type="ECO:0000313" key="1">
    <source>
        <dbReference type="EMBL" id="KFZ38004.1"/>
    </source>
</evidence>
<gene>
    <name evidence="1" type="ORF">HR45_05690</name>
</gene>
<keyword evidence="2" id="KW-1185">Reference proteome</keyword>
<sequence>MVKPTLWISFLSLIVVVFLAWWLMHSAPVVGPQSAMSEIETSVEAATSSNASVAKDVAQAAVPTIEERRALVSQCWQDSIPQPSDFGNDELLVALLNTLDNGTPYELLLQQVPAEDAANYQMQLMRAWRYQQLLAMGYTDDGADDTDSDNAYLSSLSEQQRKMMRVEDNAGKDYYQFSDQLKPLLALDDAQFSAQIAEMSLTSGQFVSLMLNGIPYNKLALLLEHVPAPALSSQPVVVNFSSSTPFMNIADYAAYELDVPMLKLLAEHGVTPTQTDGLIGPIERALLHRRMGKDDIQNTLATVQYLVENGYKVALTTTENGQYFGSGLLNMQWLNVADEVTDYLLSQQATYPAMTTFPVEANTEIKAALDAQADRMAALVKQREQCQQLADQQLDTEGLLSPAQVNGLINDLSAKYQGEALLDALQTEDPAFVAIYQQRNWGASRGAHEKQLRDAMLGTFVVNSLTELLQSTALDSVDTSIVLMQLIRNPELLEAWNSRLQPVLPESLAALSYATPEKLQALVEQGFDLHQQDVHGGNLYSVFFSNAPDKVQWLLTEQVDPFSNRYGPDGLDYALDKSYADNQLFEGTKQILQACLSLEPNHLRRIARLKKFRPELYQQLLTLDPTLKVADDITPNVVLSINM</sequence>
<evidence type="ECO:0000313" key="2">
    <source>
        <dbReference type="Proteomes" id="UP000029264"/>
    </source>
</evidence>
<protein>
    <submittedName>
        <fullName evidence="1">Uncharacterized protein</fullName>
    </submittedName>
</protein>